<dbReference type="GO" id="GO:0005525">
    <property type="term" value="F:GTP binding"/>
    <property type="evidence" value="ECO:0007669"/>
    <property type="project" value="UniProtKB-KW"/>
</dbReference>
<dbReference type="InterPro" id="IPR046707">
    <property type="entry name" value="DUF6780"/>
</dbReference>
<dbReference type="SUPFAM" id="SSF52540">
    <property type="entry name" value="P-loop containing nucleoside triphosphate hydrolases"/>
    <property type="match status" value="1"/>
</dbReference>
<feature type="region of interest" description="Disordered" evidence="2">
    <location>
        <begin position="1"/>
        <end position="31"/>
    </location>
</feature>
<organism evidence="5 6">
    <name type="scientific">Elaphomyces granulatus</name>
    <dbReference type="NCBI Taxonomy" id="519963"/>
    <lineage>
        <taxon>Eukaryota</taxon>
        <taxon>Fungi</taxon>
        <taxon>Dikarya</taxon>
        <taxon>Ascomycota</taxon>
        <taxon>Pezizomycotina</taxon>
        <taxon>Eurotiomycetes</taxon>
        <taxon>Eurotiomycetidae</taxon>
        <taxon>Eurotiales</taxon>
        <taxon>Elaphomycetaceae</taxon>
        <taxon>Elaphomyces</taxon>
    </lineage>
</organism>
<sequence length="778" mass="84774">MRPAVPDLLPPKPRKSSLSLDHPLPPWCDPSISHNQLPTTFFLAREHDHDHDRDSDRYNHGHDQDAHHLDHQDDQDHRDEDLVSPCDSMFGVRSLEATIHSFDQDPVSPKTSNAVPSLVSGLDDENNTIDNHQPLQHHQNNNCPTLGSLNNSNSNERPRSTRRGTVLPLQYDGRMTPPPVRASPDVSLSRPLTPVGSALPDEPPSLPSTPKSTSTRSFKPLDDVSITDELGTNQVIVSGDDADDDPTESPGLVDSSSQLIMPSIRMPSRRPFTERGKRISRFKVLVAGANGSGKSSLIRSIVQACDDIVHVDPTPTSSSGRPGSKLGARHTRGGASVPIAEIYASTKPYPSWWSDLESSRVLRRRKSSGDAILERNLCFVDALRGTGSRAAQTQVIAQYMDQQWLRAMTAVNAANFDLEGMLGGDGGSQVDAVLYLVSEDTLAADIDCIQKLCELSNVIPLIAKADLLSASQISALKKSFTVDSRIAGIKPFLFGDIPFSEEQDDCVSQPPFAVSSAYSNDDDNMDASALMSPDYVQPLVQSELKLLIEKLFDQDNLAWLRHSSARKLVKNRDAFVSSTAPSLSPGPSLVRPSGSGGATALQVLTSYPANGATSGYTMARLADYTQSEEKLAQVRLAKWATDLQRSLQNERKRYAALARGERAVWLTERLGECVVDGTLIPITQTPGFSGLRLSAEKDSSTILVHTGGSSGAYRIAASSQDPLGLVRWSDDLRRRGWIIVQVVGSFGVVGGLALWLAKIWGLPSQTLSEWRFQWFSGD</sequence>
<keyword evidence="6" id="KW-1185">Reference proteome</keyword>
<evidence type="ECO:0000259" key="4">
    <source>
        <dbReference type="PROSITE" id="PS51719"/>
    </source>
</evidence>
<feature type="region of interest" description="Disordered" evidence="2">
    <location>
        <begin position="101"/>
        <end position="255"/>
    </location>
</feature>
<evidence type="ECO:0000256" key="2">
    <source>
        <dbReference type="SAM" id="MobiDB-lite"/>
    </source>
</evidence>
<dbReference type="Pfam" id="PF20571">
    <property type="entry name" value="DUF6780"/>
    <property type="match status" value="1"/>
</dbReference>
<dbReference type="InterPro" id="IPR027417">
    <property type="entry name" value="P-loop_NTPase"/>
</dbReference>
<keyword evidence="3" id="KW-0472">Membrane</keyword>
<feature type="region of interest" description="Disordered" evidence="2">
    <location>
        <begin position="312"/>
        <end position="331"/>
    </location>
</feature>
<dbReference type="Pfam" id="PF00735">
    <property type="entry name" value="Septin"/>
    <property type="match status" value="1"/>
</dbReference>
<evidence type="ECO:0000313" key="6">
    <source>
        <dbReference type="Proteomes" id="UP000243515"/>
    </source>
</evidence>
<feature type="region of interest" description="Disordered" evidence="2">
    <location>
        <begin position="50"/>
        <end position="85"/>
    </location>
</feature>
<dbReference type="OrthoDB" id="4150765at2759"/>
<evidence type="ECO:0000256" key="1">
    <source>
        <dbReference type="RuleBase" id="RU004560"/>
    </source>
</evidence>
<feature type="transmembrane region" description="Helical" evidence="3">
    <location>
        <begin position="736"/>
        <end position="757"/>
    </location>
</feature>
<keyword evidence="1" id="KW-0547">Nucleotide-binding</keyword>
<feature type="compositionally biased region" description="Low complexity" evidence="2">
    <location>
        <begin position="131"/>
        <end position="142"/>
    </location>
</feature>
<feature type="compositionally biased region" description="Low complexity" evidence="2">
    <location>
        <begin position="313"/>
        <end position="324"/>
    </location>
</feature>
<reference evidence="5 6" key="1">
    <citation type="journal article" date="2015" name="Environ. Microbiol.">
        <title>Metagenome sequence of Elaphomyces granulatus from sporocarp tissue reveals Ascomycota ectomycorrhizal fingerprints of genome expansion and a Proteobacteria-rich microbiome.</title>
        <authorList>
            <person name="Quandt C.A."/>
            <person name="Kohler A."/>
            <person name="Hesse C.N."/>
            <person name="Sharpton T.J."/>
            <person name="Martin F."/>
            <person name="Spatafora J.W."/>
        </authorList>
    </citation>
    <scope>NUCLEOTIDE SEQUENCE [LARGE SCALE GENOMIC DNA]</scope>
    <source>
        <strain evidence="5 6">OSC145934</strain>
    </source>
</reference>
<feature type="compositionally biased region" description="Basic and acidic residues" evidence="2">
    <location>
        <begin position="50"/>
        <end position="81"/>
    </location>
</feature>
<dbReference type="PROSITE" id="PS51719">
    <property type="entry name" value="G_SEPTIN"/>
    <property type="match status" value="1"/>
</dbReference>
<dbReference type="InterPro" id="IPR030379">
    <property type="entry name" value="G_SEPTIN_dom"/>
</dbReference>
<name>A0A232LNJ9_9EURO</name>
<proteinExistence type="inferred from homology"/>
<gene>
    <name evidence="5" type="ORF">Egran_06506</name>
</gene>
<dbReference type="PANTHER" id="PTHR18884">
    <property type="entry name" value="SEPTIN"/>
    <property type="match status" value="1"/>
</dbReference>
<feature type="domain" description="Septin-type G" evidence="4">
    <location>
        <begin position="278"/>
        <end position="578"/>
    </location>
</feature>
<evidence type="ECO:0000256" key="3">
    <source>
        <dbReference type="SAM" id="Phobius"/>
    </source>
</evidence>
<dbReference type="Proteomes" id="UP000243515">
    <property type="component" value="Unassembled WGS sequence"/>
</dbReference>
<keyword evidence="1" id="KW-0342">GTP-binding</keyword>
<keyword evidence="3" id="KW-1133">Transmembrane helix</keyword>
<accession>A0A232LNJ9</accession>
<protein>
    <recommendedName>
        <fullName evidence="4">Septin-type G domain-containing protein</fullName>
    </recommendedName>
</protein>
<keyword evidence="3" id="KW-0812">Transmembrane</keyword>
<comment type="caution">
    <text evidence="5">The sequence shown here is derived from an EMBL/GenBank/DDBJ whole genome shotgun (WGS) entry which is preliminary data.</text>
</comment>
<dbReference type="AlphaFoldDB" id="A0A232LNJ9"/>
<dbReference type="Gene3D" id="3.40.50.300">
    <property type="entry name" value="P-loop containing nucleotide triphosphate hydrolases"/>
    <property type="match status" value="1"/>
</dbReference>
<comment type="similarity">
    <text evidence="1">Belongs to the TRAFAC class TrmE-Era-EngA-EngB-Septin-like GTPase superfamily. Septin GTPase family.</text>
</comment>
<feature type="compositionally biased region" description="Polar residues" evidence="2">
    <location>
        <begin position="143"/>
        <end position="155"/>
    </location>
</feature>
<dbReference type="EMBL" id="NPHW01006522">
    <property type="protein sequence ID" value="OXV05725.1"/>
    <property type="molecule type" value="Genomic_DNA"/>
</dbReference>
<evidence type="ECO:0000313" key="5">
    <source>
        <dbReference type="EMBL" id="OXV05725.1"/>
    </source>
</evidence>
<feature type="compositionally biased region" description="Low complexity" evidence="2">
    <location>
        <begin position="208"/>
        <end position="218"/>
    </location>
</feature>